<dbReference type="PANTHER" id="PTHR28202">
    <property type="entry name" value="ASSEMBLY FACTOR CBP4"/>
    <property type="match status" value="1"/>
</dbReference>
<keyword evidence="7 10" id="KW-0472">Membrane</keyword>
<organism evidence="12 13">
    <name type="scientific">Ascoidea rubescens DSM 1968</name>
    <dbReference type="NCBI Taxonomy" id="1344418"/>
    <lineage>
        <taxon>Eukaryota</taxon>
        <taxon>Fungi</taxon>
        <taxon>Dikarya</taxon>
        <taxon>Ascomycota</taxon>
        <taxon>Saccharomycotina</taxon>
        <taxon>Saccharomycetes</taxon>
        <taxon>Ascoideaceae</taxon>
        <taxon>Ascoidea</taxon>
    </lineage>
</organism>
<keyword evidence="4 10" id="KW-0999">Mitochondrion inner membrane</keyword>
<evidence type="ECO:0000256" key="5">
    <source>
        <dbReference type="ARBA" id="ARBA00022989"/>
    </source>
</evidence>
<feature type="transmembrane region" description="Helical" evidence="10">
    <location>
        <begin position="6"/>
        <end position="28"/>
    </location>
</feature>
<protein>
    <recommendedName>
        <fullName evidence="10">Cytochrome b mRNA-processing protein 4</fullName>
    </recommendedName>
</protein>
<dbReference type="PANTHER" id="PTHR28202:SF1">
    <property type="entry name" value="ASSEMBLY FACTOR CBP4"/>
    <property type="match status" value="1"/>
</dbReference>
<sequence length="142" mass="16322">MTGLPLWARWARVYATGGAIVGVGVLLYKYASPTDEQVIAGFSPEVRANYEKNKELRRREQEELMKIVQKTAASNDPIWMTGPLSSPFEPGKKNKDWFEEIEKKLAQDRQKQELEKAKKEAEEFNNDSIAVQENTKSKGWFR</sequence>
<evidence type="ECO:0000256" key="7">
    <source>
        <dbReference type="ARBA" id="ARBA00023136"/>
    </source>
</evidence>
<dbReference type="FunCoup" id="A0A1D2VSF6">
    <property type="interactions" value="42"/>
</dbReference>
<dbReference type="Pfam" id="PF07960">
    <property type="entry name" value="CBP4"/>
    <property type="match status" value="1"/>
</dbReference>
<dbReference type="Proteomes" id="UP000095038">
    <property type="component" value="Unassembled WGS sequence"/>
</dbReference>
<dbReference type="AlphaFoldDB" id="A0A1D2VSF6"/>
<evidence type="ECO:0000313" key="13">
    <source>
        <dbReference type="Proteomes" id="UP000095038"/>
    </source>
</evidence>
<keyword evidence="5 10" id="KW-1133">Transmembrane helix</keyword>
<dbReference type="EMBL" id="KV454475">
    <property type="protein sequence ID" value="ODV64507.1"/>
    <property type="molecule type" value="Genomic_DNA"/>
</dbReference>
<evidence type="ECO:0000256" key="2">
    <source>
        <dbReference type="ARBA" id="ARBA00006780"/>
    </source>
</evidence>
<evidence type="ECO:0000256" key="6">
    <source>
        <dbReference type="ARBA" id="ARBA00023128"/>
    </source>
</evidence>
<evidence type="ECO:0000256" key="9">
    <source>
        <dbReference type="ARBA" id="ARBA00025413"/>
    </source>
</evidence>
<evidence type="ECO:0000256" key="1">
    <source>
        <dbReference type="ARBA" id="ARBA00004434"/>
    </source>
</evidence>
<dbReference type="InterPro" id="IPR012420">
    <property type="entry name" value="Cbp4"/>
</dbReference>
<evidence type="ECO:0000256" key="4">
    <source>
        <dbReference type="ARBA" id="ARBA00022792"/>
    </source>
</evidence>
<gene>
    <name evidence="12" type="ORF">ASCRUDRAFT_11796</name>
</gene>
<reference evidence="13" key="1">
    <citation type="submission" date="2016-05" db="EMBL/GenBank/DDBJ databases">
        <title>Comparative genomics of biotechnologically important yeasts.</title>
        <authorList>
            <consortium name="DOE Joint Genome Institute"/>
            <person name="Riley R."/>
            <person name="Haridas S."/>
            <person name="Wolfe K.H."/>
            <person name="Lopes M.R."/>
            <person name="Hittinger C.T."/>
            <person name="Goker M."/>
            <person name="Salamov A."/>
            <person name="Wisecaver J."/>
            <person name="Long T.M."/>
            <person name="Aerts A.L."/>
            <person name="Barry K."/>
            <person name="Choi C."/>
            <person name="Clum A."/>
            <person name="Coughlan A.Y."/>
            <person name="Deshpande S."/>
            <person name="Douglass A.P."/>
            <person name="Hanson S.J."/>
            <person name="Klenk H.-P."/>
            <person name="Labutti K."/>
            <person name="Lapidus A."/>
            <person name="Lindquist E."/>
            <person name="Lipzen A."/>
            <person name="Meier-Kolthoff J.P."/>
            <person name="Ohm R.A."/>
            <person name="Otillar R.P."/>
            <person name="Pangilinan J."/>
            <person name="Peng Y."/>
            <person name="Rokas A."/>
            <person name="Rosa C.A."/>
            <person name="Scheuner C."/>
            <person name="Sibirny A.A."/>
            <person name="Slot J.C."/>
            <person name="Stielow J.B."/>
            <person name="Sun H."/>
            <person name="Kurtzman C.P."/>
            <person name="Blackwell M."/>
            <person name="Grigoriev I.V."/>
            <person name="Jeffries T.W."/>
        </authorList>
    </citation>
    <scope>NUCLEOTIDE SEQUENCE [LARGE SCALE GENOMIC DNA]</scope>
    <source>
        <strain evidence="13">DSM 1968</strain>
    </source>
</reference>
<feature type="region of interest" description="Disordered" evidence="11">
    <location>
        <begin position="109"/>
        <end position="142"/>
    </location>
</feature>
<comment type="function">
    <text evidence="9 10">Essential for the assembly of ubiquinol-cytochrome c reductase. It has a direct effect on the correct occurrence of the Rieske protein, core 4, core 5 and apocytochrome b.</text>
</comment>
<evidence type="ECO:0000313" key="12">
    <source>
        <dbReference type="EMBL" id="ODV64507.1"/>
    </source>
</evidence>
<keyword evidence="13" id="KW-1185">Reference proteome</keyword>
<dbReference type="GO" id="GO:0034551">
    <property type="term" value="P:mitochondrial respiratory chain complex III assembly"/>
    <property type="evidence" value="ECO:0007669"/>
    <property type="project" value="TreeGrafter"/>
</dbReference>
<dbReference type="STRING" id="1344418.A0A1D2VSF6"/>
<dbReference type="OrthoDB" id="5576752at2759"/>
<evidence type="ECO:0000256" key="10">
    <source>
        <dbReference type="RuleBase" id="RU368005"/>
    </source>
</evidence>
<feature type="compositionally biased region" description="Basic and acidic residues" evidence="11">
    <location>
        <begin position="109"/>
        <end position="122"/>
    </location>
</feature>
<comment type="similarity">
    <text evidence="2 10">Belongs to the CBP4 family.</text>
</comment>
<keyword evidence="8 10" id="KW-0143">Chaperone</keyword>
<proteinExistence type="inferred from homology"/>
<evidence type="ECO:0000256" key="11">
    <source>
        <dbReference type="SAM" id="MobiDB-lite"/>
    </source>
</evidence>
<comment type="subcellular location">
    <subcellularLocation>
        <location evidence="1 10">Mitochondrion inner membrane</location>
        <topology evidence="1 10">Single-pass membrane protein</topology>
    </subcellularLocation>
</comment>
<accession>A0A1D2VSF6</accession>
<dbReference type="GeneID" id="30962495"/>
<evidence type="ECO:0000256" key="8">
    <source>
        <dbReference type="ARBA" id="ARBA00023186"/>
    </source>
</evidence>
<evidence type="ECO:0000256" key="3">
    <source>
        <dbReference type="ARBA" id="ARBA00022692"/>
    </source>
</evidence>
<dbReference type="GO" id="GO:0005743">
    <property type="term" value="C:mitochondrial inner membrane"/>
    <property type="evidence" value="ECO:0007669"/>
    <property type="project" value="UniProtKB-SubCell"/>
</dbReference>
<name>A0A1D2VSF6_9ASCO</name>
<keyword evidence="3 10" id="KW-0812">Transmembrane</keyword>
<dbReference type="InParanoid" id="A0A1D2VSF6"/>
<keyword evidence="6 10" id="KW-0496">Mitochondrion</keyword>
<dbReference type="RefSeq" id="XP_020050814.1">
    <property type="nucleotide sequence ID" value="XM_020188859.1"/>
</dbReference>